<name>A0A6M3IKU5_9ZZZZ</name>
<sequence length="89" mass="10634">MINKNFVIKNKYFETEKDLIPHLFCNEVYEILEDIDMYDILVIAGIFKSKGDARKNWKRTKKEISKGYSEYKDIGKLHNQIFIFNPIKT</sequence>
<dbReference type="EMBL" id="MT142355">
    <property type="protein sequence ID" value="QJA78831.1"/>
    <property type="molecule type" value="Genomic_DNA"/>
</dbReference>
<evidence type="ECO:0000313" key="1">
    <source>
        <dbReference type="EMBL" id="QJA58230.1"/>
    </source>
</evidence>
<proteinExistence type="predicted"/>
<dbReference type="EMBL" id="MT141314">
    <property type="protein sequence ID" value="QJA58230.1"/>
    <property type="molecule type" value="Genomic_DNA"/>
</dbReference>
<gene>
    <name evidence="2" type="ORF">MM415A00983_0014</name>
    <name evidence="1" type="ORF">MM415B01478_0015</name>
</gene>
<organism evidence="1">
    <name type="scientific">viral metagenome</name>
    <dbReference type="NCBI Taxonomy" id="1070528"/>
    <lineage>
        <taxon>unclassified sequences</taxon>
        <taxon>metagenomes</taxon>
        <taxon>organismal metagenomes</taxon>
    </lineage>
</organism>
<protein>
    <submittedName>
        <fullName evidence="1">Uncharacterized protein</fullName>
    </submittedName>
</protein>
<evidence type="ECO:0000313" key="2">
    <source>
        <dbReference type="EMBL" id="QJA78831.1"/>
    </source>
</evidence>
<reference evidence="1" key="1">
    <citation type="submission" date="2020-03" db="EMBL/GenBank/DDBJ databases">
        <title>The deep terrestrial virosphere.</title>
        <authorList>
            <person name="Holmfeldt K."/>
            <person name="Nilsson E."/>
            <person name="Simone D."/>
            <person name="Lopez-Fernandez M."/>
            <person name="Wu X."/>
            <person name="de Brujin I."/>
            <person name="Lundin D."/>
            <person name="Andersson A."/>
            <person name="Bertilsson S."/>
            <person name="Dopson M."/>
        </authorList>
    </citation>
    <scope>NUCLEOTIDE SEQUENCE</scope>
    <source>
        <strain evidence="2">MM415A00983</strain>
        <strain evidence="1">MM415B01478</strain>
    </source>
</reference>
<dbReference type="AlphaFoldDB" id="A0A6M3IKU5"/>
<accession>A0A6M3IKU5</accession>